<name>A0A2G9Q6B3_AQUCT</name>
<organism evidence="1 2">
    <name type="scientific">Aquarana catesbeiana</name>
    <name type="common">American bullfrog</name>
    <name type="synonym">Rana catesbeiana</name>
    <dbReference type="NCBI Taxonomy" id="8400"/>
    <lineage>
        <taxon>Eukaryota</taxon>
        <taxon>Metazoa</taxon>
        <taxon>Chordata</taxon>
        <taxon>Craniata</taxon>
        <taxon>Vertebrata</taxon>
        <taxon>Euteleostomi</taxon>
        <taxon>Amphibia</taxon>
        <taxon>Batrachia</taxon>
        <taxon>Anura</taxon>
        <taxon>Neobatrachia</taxon>
        <taxon>Ranoidea</taxon>
        <taxon>Ranidae</taxon>
        <taxon>Aquarana</taxon>
    </lineage>
</organism>
<protein>
    <submittedName>
        <fullName evidence="1">Uncharacterized protein</fullName>
    </submittedName>
</protein>
<dbReference type="AlphaFoldDB" id="A0A2G9Q6B3"/>
<proteinExistence type="predicted"/>
<reference evidence="2" key="1">
    <citation type="journal article" date="2017" name="Nat. Commun.">
        <title>The North American bullfrog draft genome provides insight into hormonal regulation of long noncoding RNA.</title>
        <authorList>
            <person name="Hammond S.A."/>
            <person name="Warren R.L."/>
            <person name="Vandervalk B.P."/>
            <person name="Kucuk E."/>
            <person name="Khan H."/>
            <person name="Gibb E.A."/>
            <person name="Pandoh P."/>
            <person name="Kirk H."/>
            <person name="Zhao Y."/>
            <person name="Jones M."/>
            <person name="Mungall A.J."/>
            <person name="Coope R."/>
            <person name="Pleasance S."/>
            <person name="Moore R.A."/>
            <person name="Holt R.A."/>
            <person name="Round J.M."/>
            <person name="Ohora S."/>
            <person name="Walle B.V."/>
            <person name="Veldhoen N."/>
            <person name="Helbing C.C."/>
            <person name="Birol I."/>
        </authorList>
    </citation>
    <scope>NUCLEOTIDE SEQUENCE [LARGE SCALE GENOMIC DNA]</scope>
</reference>
<gene>
    <name evidence="1" type="ORF">AB205_0075400</name>
</gene>
<dbReference type="EMBL" id="KZ061292">
    <property type="protein sequence ID" value="PIO11144.1"/>
    <property type="molecule type" value="Genomic_DNA"/>
</dbReference>
<sequence length="71" mass="8191">MMLFKKITSLMFWGEFKTPQNHFLFLCATILKIFEQCFEKPNLEDAHSAIYAITGDQWTRFGGATPSSIIK</sequence>
<keyword evidence="2" id="KW-1185">Reference proteome</keyword>
<evidence type="ECO:0000313" key="1">
    <source>
        <dbReference type="EMBL" id="PIO11144.1"/>
    </source>
</evidence>
<accession>A0A2G9Q6B3</accession>
<dbReference type="Proteomes" id="UP000228934">
    <property type="component" value="Unassembled WGS sequence"/>
</dbReference>
<evidence type="ECO:0000313" key="2">
    <source>
        <dbReference type="Proteomes" id="UP000228934"/>
    </source>
</evidence>